<keyword evidence="4" id="KW-0443">Lipid metabolism</keyword>
<keyword evidence="5" id="KW-0812">Transmembrane</keyword>
<dbReference type="EMBL" id="LR877151">
    <property type="protein sequence ID" value="CAD2216729.1"/>
    <property type="molecule type" value="Genomic_DNA"/>
</dbReference>
<organism evidence="7 8">
    <name type="scientific">Angomonas deanei</name>
    <dbReference type="NCBI Taxonomy" id="59799"/>
    <lineage>
        <taxon>Eukaryota</taxon>
        <taxon>Discoba</taxon>
        <taxon>Euglenozoa</taxon>
        <taxon>Kinetoplastea</taxon>
        <taxon>Metakinetoplastina</taxon>
        <taxon>Trypanosomatida</taxon>
        <taxon>Trypanosomatidae</taxon>
        <taxon>Strigomonadinae</taxon>
        <taxon>Angomonas</taxon>
    </lineage>
</organism>
<dbReference type="GO" id="GO:0016042">
    <property type="term" value="P:lipid catabolic process"/>
    <property type="evidence" value="ECO:0007669"/>
    <property type="project" value="UniProtKB-KW"/>
</dbReference>
<gene>
    <name evidence="7" type="ORF">ADEAN_000420200</name>
</gene>
<proteinExistence type="predicted"/>
<keyword evidence="5" id="KW-0472">Membrane</keyword>
<evidence type="ECO:0000313" key="7">
    <source>
        <dbReference type="EMBL" id="CAD2216729.1"/>
    </source>
</evidence>
<dbReference type="VEuPathDB" id="TriTrypDB:ADEAN_000420200"/>
<evidence type="ECO:0000256" key="3">
    <source>
        <dbReference type="ARBA" id="ARBA00022963"/>
    </source>
</evidence>
<dbReference type="PANTHER" id="PTHR10272">
    <property type="entry name" value="PLATELET-ACTIVATING FACTOR ACETYLHYDROLASE"/>
    <property type="match status" value="1"/>
</dbReference>
<dbReference type="EC" id="3.1.1.47" evidence="1"/>
<sequence length="439" mass="48475">MLFKYLLSLHLFPAVSSAVVCAAGTFYGGLSHKAGLSLFAFGCVASAAVFFVSPILTLRAAGGMYGVGIRQLPARSGAPPLTVFYPLPNKSDKKMPWLPFSDLGFLRGMARYVKLPPFLLYDMQFTTVVAEQDAKGTLYSKNDKPHQLILFSHGLGGYGRLYSVLLMNLASRGAIVVAVDHMDASAAFCRDETNSFRIELDTTKKWERADREPQLVQRVKELQETLRRFSQTNEVFEAVCGSAKDAEVFRNKQYGVALVGHSFGGASVLATALAEETAAHGKVSAVVGLDPWHIPLDGPLFAEPIEKGTKKYTTPTLLFHSQSWYVWPESWDFFEKLEKTVKAQTFTSAEKEKLAEATNKTHTAMLESWYNQQKTAGTGHLSYTDMSVLSPVIFRKPYMTAKAKPQLIDWSNAVLKFAVLQSNPLPLPPPPPKGWPNPN</sequence>
<keyword evidence="3" id="KW-0442">Lipid degradation</keyword>
<feature type="transmembrane region" description="Helical" evidence="5">
    <location>
        <begin position="38"/>
        <end position="61"/>
    </location>
</feature>
<dbReference type="Proteomes" id="UP000515908">
    <property type="component" value="Chromosome 07"/>
</dbReference>
<dbReference type="SUPFAM" id="SSF53474">
    <property type="entry name" value="alpha/beta-Hydrolases"/>
    <property type="match status" value="1"/>
</dbReference>
<reference evidence="7 8" key="1">
    <citation type="submission" date="2020-08" db="EMBL/GenBank/DDBJ databases">
        <authorList>
            <person name="Newling K."/>
            <person name="Davey J."/>
            <person name="Forrester S."/>
        </authorList>
    </citation>
    <scope>NUCLEOTIDE SEQUENCE [LARGE SCALE GENOMIC DNA]</scope>
    <source>
        <strain evidence="8">Crithidia deanei Carvalho (ATCC PRA-265)</strain>
    </source>
</reference>
<dbReference type="AlphaFoldDB" id="S9WC94"/>
<feature type="signal peptide" evidence="6">
    <location>
        <begin position="1"/>
        <end position="17"/>
    </location>
</feature>
<name>S9WC94_9TRYP</name>
<dbReference type="Gene3D" id="3.40.50.1820">
    <property type="entry name" value="alpha/beta hydrolase"/>
    <property type="match status" value="1"/>
</dbReference>
<evidence type="ECO:0000256" key="6">
    <source>
        <dbReference type="SAM" id="SignalP"/>
    </source>
</evidence>
<evidence type="ECO:0000256" key="1">
    <source>
        <dbReference type="ARBA" id="ARBA00013201"/>
    </source>
</evidence>
<dbReference type="PANTHER" id="PTHR10272:SF0">
    <property type="entry name" value="PLATELET-ACTIVATING FACTOR ACETYLHYDROLASE"/>
    <property type="match status" value="1"/>
</dbReference>
<dbReference type="InterPro" id="IPR029058">
    <property type="entry name" value="AB_hydrolase_fold"/>
</dbReference>
<keyword evidence="8" id="KW-1185">Reference proteome</keyword>
<evidence type="ECO:0000313" key="8">
    <source>
        <dbReference type="Proteomes" id="UP000515908"/>
    </source>
</evidence>
<dbReference type="Pfam" id="PF03403">
    <property type="entry name" value="PAF-AH_p_II"/>
    <property type="match status" value="1"/>
</dbReference>
<dbReference type="GO" id="GO:0003847">
    <property type="term" value="F:1-alkyl-2-acetylglycerophosphocholine esterase activity"/>
    <property type="evidence" value="ECO:0007669"/>
    <property type="project" value="UniProtKB-EC"/>
</dbReference>
<evidence type="ECO:0000256" key="2">
    <source>
        <dbReference type="ARBA" id="ARBA00022801"/>
    </source>
</evidence>
<evidence type="ECO:0000256" key="4">
    <source>
        <dbReference type="ARBA" id="ARBA00023098"/>
    </source>
</evidence>
<keyword evidence="2 7" id="KW-0378">Hydrolase</keyword>
<evidence type="ECO:0000256" key="5">
    <source>
        <dbReference type="SAM" id="Phobius"/>
    </source>
</evidence>
<keyword evidence="6" id="KW-0732">Signal</keyword>
<accession>S9WC94</accession>
<dbReference type="OrthoDB" id="2363873at2759"/>
<protein>
    <recommendedName>
        <fullName evidence="1">1-alkyl-2-acetylglycerophosphocholine esterase</fullName>
        <ecNumber evidence="1">3.1.1.47</ecNumber>
    </recommendedName>
</protein>
<keyword evidence="5" id="KW-1133">Transmembrane helix</keyword>
<feature type="chain" id="PRO_5007727304" description="1-alkyl-2-acetylglycerophosphocholine esterase" evidence="6">
    <location>
        <begin position="18"/>
        <end position="439"/>
    </location>
</feature>